<dbReference type="PANTHER" id="PTHR19282:SF478">
    <property type="entry name" value="TETRASPANIN"/>
    <property type="match status" value="1"/>
</dbReference>
<keyword evidence="2 5" id="KW-0812">Transmembrane</keyword>
<dbReference type="FunCoup" id="A0A2J7PZ90">
    <property type="interactions" value="52"/>
</dbReference>
<dbReference type="OrthoDB" id="432835at2759"/>
<dbReference type="PRINTS" id="PR00259">
    <property type="entry name" value="TMFOUR"/>
</dbReference>
<feature type="transmembrane region" description="Helical" evidence="5">
    <location>
        <begin position="165"/>
        <end position="188"/>
    </location>
</feature>
<evidence type="ECO:0000313" key="7">
    <source>
        <dbReference type="Proteomes" id="UP000235965"/>
    </source>
</evidence>
<dbReference type="InterPro" id="IPR018499">
    <property type="entry name" value="Tetraspanin/Peripherin"/>
</dbReference>
<dbReference type="Proteomes" id="UP000235965">
    <property type="component" value="Unassembled WGS sequence"/>
</dbReference>
<comment type="caution">
    <text evidence="6">The sequence shown here is derived from an EMBL/GenBank/DDBJ whole genome shotgun (WGS) entry which is preliminary data.</text>
</comment>
<dbReference type="AlphaFoldDB" id="A0A2J7PZ90"/>
<reference evidence="6 7" key="1">
    <citation type="submission" date="2017-12" db="EMBL/GenBank/DDBJ databases">
        <title>Hemimetabolous genomes reveal molecular basis of termite eusociality.</title>
        <authorList>
            <person name="Harrison M.C."/>
            <person name="Jongepier E."/>
            <person name="Robertson H.M."/>
            <person name="Arning N."/>
            <person name="Bitard-Feildel T."/>
            <person name="Chao H."/>
            <person name="Childers C.P."/>
            <person name="Dinh H."/>
            <person name="Doddapaneni H."/>
            <person name="Dugan S."/>
            <person name="Gowin J."/>
            <person name="Greiner C."/>
            <person name="Han Y."/>
            <person name="Hu H."/>
            <person name="Hughes D.S.T."/>
            <person name="Huylmans A.-K."/>
            <person name="Kemena C."/>
            <person name="Kremer L.P.M."/>
            <person name="Lee S.L."/>
            <person name="Lopez-Ezquerra A."/>
            <person name="Mallet L."/>
            <person name="Monroy-Kuhn J.M."/>
            <person name="Moser A."/>
            <person name="Murali S.C."/>
            <person name="Muzny D.M."/>
            <person name="Otani S."/>
            <person name="Piulachs M.-D."/>
            <person name="Poelchau M."/>
            <person name="Qu J."/>
            <person name="Schaub F."/>
            <person name="Wada-Katsumata A."/>
            <person name="Worley K.C."/>
            <person name="Xie Q."/>
            <person name="Ylla G."/>
            <person name="Poulsen M."/>
            <person name="Gibbs R.A."/>
            <person name="Schal C."/>
            <person name="Richards S."/>
            <person name="Belles X."/>
            <person name="Korb J."/>
            <person name="Bornberg-Bauer E."/>
        </authorList>
    </citation>
    <scope>NUCLEOTIDE SEQUENCE [LARGE SCALE GENOMIC DNA]</scope>
    <source>
        <tissue evidence="6">Whole body</tissue>
    </source>
</reference>
<dbReference type="InParanoid" id="A0A2J7PZ90"/>
<dbReference type="PANTHER" id="PTHR19282">
    <property type="entry name" value="TETRASPANIN"/>
    <property type="match status" value="1"/>
</dbReference>
<evidence type="ECO:0000256" key="2">
    <source>
        <dbReference type="ARBA" id="ARBA00022692"/>
    </source>
</evidence>
<evidence type="ECO:0000313" key="6">
    <source>
        <dbReference type="EMBL" id="PNF21649.1"/>
    </source>
</evidence>
<comment type="subcellular location">
    <subcellularLocation>
        <location evidence="1">Membrane</location>
        <topology evidence="1">Multi-pass membrane protein</topology>
    </subcellularLocation>
</comment>
<accession>A0A2J7PZ90</accession>
<feature type="transmembrane region" description="Helical" evidence="5">
    <location>
        <begin position="129"/>
        <end position="153"/>
    </location>
</feature>
<evidence type="ECO:0000256" key="3">
    <source>
        <dbReference type="ARBA" id="ARBA00022989"/>
    </source>
</evidence>
<dbReference type="STRING" id="105785.A0A2J7PZ90"/>
<feature type="transmembrane region" description="Helical" evidence="5">
    <location>
        <begin position="329"/>
        <end position="355"/>
    </location>
</feature>
<evidence type="ECO:0000256" key="5">
    <source>
        <dbReference type="SAM" id="Phobius"/>
    </source>
</evidence>
<dbReference type="SUPFAM" id="SSF48652">
    <property type="entry name" value="Tetraspanin"/>
    <property type="match status" value="1"/>
</dbReference>
<name>A0A2J7PZ90_9NEOP</name>
<dbReference type="EMBL" id="NEVH01020337">
    <property type="protein sequence ID" value="PNF21649.1"/>
    <property type="molecule type" value="Genomic_DNA"/>
</dbReference>
<protein>
    <submittedName>
        <fullName evidence="6">Tetraspanin-9</fullName>
    </submittedName>
</protein>
<keyword evidence="7" id="KW-1185">Reference proteome</keyword>
<evidence type="ECO:0000256" key="4">
    <source>
        <dbReference type="ARBA" id="ARBA00023136"/>
    </source>
</evidence>
<feature type="transmembrane region" description="Helical" evidence="5">
    <location>
        <begin position="200"/>
        <end position="224"/>
    </location>
</feature>
<evidence type="ECO:0000256" key="1">
    <source>
        <dbReference type="ARBA" id="ARBA00004141"/>
    </source>
</evidence>
<dbReference type="InterPro" id="IPR008952">
    <property type="entry name" value="Tetraspanin_EC2_sf"/>
</dbReference>
<keyword evidence="4 5" id="KW-0472">Membrane</keyword>
<dbReference type="Gene3D" id="1.10.1450.10">
    <property type="entry name" value="Tetraspanin"/>
    <property type="match status" value="1"/>
</dbReference>
<dbReference type="Pfam" id="PF00335">
    <property type="entry name" value="Tetraspanin"/>
    <property type="match status" value="1"/>
</dbReference>
<sequence length="371" mass="41884">MRSRGEHFSICLGLQFCSSYGTKSGAKEIPVGRSDDGVGPQAPFTSWVICQSQFEKVSFQVTVSEDHCCSLTKSRGDGTQWLHVCEACLLHSQRPHVGKWSTQFCSPEPRELTDALTLMMYVRDIQYPAFHGFPHSLQLCGCGILGVGIWLRLSYAGYAQLLPKYSMISADSICISVGVIIFIVAFFGCCGSWFQSRCMLITYFSLVIFMFVVEFLFATLAFVFRENLGSTLQEELTEGIRLHYNTTESNSLQNIWNHIHKEFHCCGVTSYEDWYLIDAWPGKRNVPTSCCLPEFANSTGCGYEGNQDMWYPTGCAEQVQMWFVERLHIVGVVGLVVAFIQLFGLISSMLLFCTVRHKRTSHTYKSYDPTT</sequence>
<proteinExistence type="predicted"/>
<gene>
    <name evidence="6" type="primary">TSPAN9</name>
    <name evidence="6" type="ORF">B7P43_G11284</name>
</gene>
<organism evidence="6 7">
    <name type="scientific">Cryptotermes secundus</name>
    <dbReference type="NCBI Taxonomy" id="105785"/>
    <lineage>
        <taxon>Eukaryota</taxon>
        <taxon>Metazoa</taxon>
        <taxon>Ecdysozoa</taxon>
        <taxon>Arthropoda</taxon>
        <taxon>Hexapoda</taxon>
        <taxon>Insecta</taxon>
        <taxon>Pterygota</taxon>
        <taxon>Neoptera</taxon>
        <taxon>Polyneoptera</taxon>
        <taxon>Dictyoptera</taxon>
        <taxon>Blattodea</taxon>
        <taxon>Blattoidea</taxon>
        <taxon>Termitoidae</taxon>
        <taxon>Kalotermitidae</taxon>
        <taxon>Cryptotermitinae</taxon>
        <taxon>Cryptotermes</taxon>
    </lineage>
</organism>
<keyword evidence="3 5" id="KW-1133">Transmembrane helix</keyword>
<dbReference type="GO" id="GO:0005886">
    <property type="term" value="C:plasma membrane"/>
    <property type="evidence" value="ECO:0007669"/>
    <property type="project" value="TreeGrafter"/>
</dbReference>